<dbReference type="Proteomes" id="UP000762676">
    <property type="component" value="Unassembled WGS sequence"/>
</dbReference>
<feature type="region of interest" description="Disordered" evidence="1">
    <location>
        <begin position="1"/>
        <end position="186"/>
    </location>
</feature>
<organism evidence="2 3">
    <name type="scientific">Elysia marginata</name>
    <dbReference type="NCBI Taxonomy" id="1093978"/>
    <lineage>
        <taxon>Eukaryota</taxon>
        <taxon>Metazoa</taxon>
        <taxon>Spiralia</taxon>
        <taxon>Lophotrochozoa</taxon>
        <taxon>Mollusca</taxon>
        <taxon>Gastropoda</taxon>
        <taxon>Heterobranchia</taxon>
        <taxon>Euthyneura</taxon>
        <taxon>Panpulmonata</taxon>
        <taxon>Sacoglossa</taxon>
        <taxon>Placobranchoidea</taxon>
        <taxon>Plakobranchidae</taxon>
        <taxon>Elysia</taxon>
    </lineage>
</organism>
<evidence type="ECO:0000313" key="2">
    <source>
        <dbReference type="EMBL" id="GFR75904.1"/>
    </source>
</evidence>
<keyword evidence="3" id="KW-1185">Reference proteome</keyword>
<dbReference type="EMBL" id="BMAT01000912">
    <property type="protein sequence ID" value="GFR75904.1"/>
    <property type="molecule type" value="Genomic_DNA"/>
</dbReference>
<feature type="compositionally biased region" description="Acidic residues" evidence="1">
    <location>
        <begin position="45"/>
        <end position="55"/>
    </location>
</feature>
<gene>
    <name evidence="2" type="ORF">ElyMa_000467900</name>
</gene>
<evidence type="ECO:0000313" key="3">
    <source>
        <dbReference type="Proteomes" id="UP000762676"/>
    </source>
</evidence>
<name>A0AAV4FS11_9GAST</name>
<proteinExistence type="predicted"/>
<feature type="compositionally biased region" description="Basic and acidic residues" evidence="1">
    <location>
        <begin position="167"/>
        <end position="180"/>
    </location>
</feature>
<protein>
    <submittedName>
        <fullName evidence="2">Uncharacterized protein</fullName>
    </submittedName>
</protein>
<sequence>MPYPKGYLTSDQVRRLKKIPVPKKSGPPNLAEQVRGINKKRSAEEDLFIDSDDDVPASQSSVDSFVTALSSESEYYTADEEEEDTLAQRTGNDPYGIPAKRPPNSRPPPDSPDPPAYHIRDEVPTETHHIDKRSVDSMSGKRSAAAAASGGASTSDAGDGAPAAKAARVEPQEASSDKSQNHRQHVSAAALALDNSFGSYTTPEGQHFTTYRKTYSKTFKSYCKFDGVKKANVNTKAGQTDVTVTINHGGHTFPYWRRNASTCEEDFHQPPNVIGFRCATMGFNVRRMEVAVCPNDRTSDHEVPMTPPTTTQMWMFVDTNKDYGVPQIHQTTNHDTSFGSHNYDFNNYHEGEIPTMPDRLQVWDKQMLLELNRTQNSYNHTTDVFTTTSPYDIYDLKRHPGYRELDATEATSFSMDYSPTNTGFTFFPHRQVADLSGYRGATGIRKDEDMEKYTDTADLTDMVDWPINFIHTDKAHKRVKSSNDGQTISQLHLAYLQQKSGRNGKMDNDNLEFRQPMQQYTYHKTGSQDMLVFNPAYDSNNGSYTVSEFLVKGVSPDGKVQDCTDRPPYFMFGIHPDFERKASGIHPYNYFANVNVTYYSVVEWLIATPTPSYIPLGPAGCMGLTHDKVDFKKNTALKKQQQAKHAKSL</sequence>
<dbReference type="AlphaFoldDB" id="A0AAV4FS11"/>
<feature type="compositionally biased region" description="Low complexity" evidence="1">
    <location>
        <begin position="143"/>
        <end position="166"/>
    </location>
</feature>
<feature type="compositionally biased region" description="Basic and acidic residues" evidence="1">
    <location>
        <begin position="118"/>
        <end position="135"/>
    </location>
</feature>
<feature type="compositionally biased region" description="Pro residues" evidence="1">
    <location>
        <begin position="100"/>
        <end position="115"/>
    </location>
</feature>
<accession>A0AAV4FS11</accession>
<reference evidence="2 3" key="1">
    <citation type="journal article" date="2021" name="Elife">
        <title>Chloroplast acquisition without the gene transfer in kleptoplastic sea slugs, Plakobranchus ocellatus.</title>
        <authorList>
            <person name="Maeda T."/>
            <person name="Takahashi S."/>
            <person name="Yoshida T."/>
            <person name="Shimamura S."/>
            <person name="Takaki Y."/>
            <person name="Nagai Y."/>
            <person name="Toyoda A."/>
            <person name="Suzuki Y."/>
            <person name="Arimoto A."/>
            <person name="Ishii H."/>
            <person name="Satoh N."/>
            <person name="Nishiyama T."/>
            <person name="Hasebe M."/>
            <person name="Maruyama T."/>
            <person name="Minagawa J."/>
            <person name="Obokata J."/>
            <person name="Shigenobu S."/>
        </authorList>
    </citation>
    <scope>NUCLEOTIDE SEQUENCE [LARGE SCALE GENOMIC DNA]</scope>
</reference>
<comment type="caution">
    <text evidence="2">The sequence shown here is derived from an EMBL/GenBank/DDBJ whole genome shotgun (WGS) entry which is preliminary data.</text>
</comment>
<feature type="compositionally biased region" description="Polar residues" evidence="1">
    <location>
        <begin position="57"/>
        <end position="70"/>
    </location>
</feature>
<evidence type="ECO:0000256" key="1">
    <source>
        <dbReference type="SAM" id="MobiDB-lite"/>
    </source>
</evidence>